<dbReference type="Proteomes" id="UP000002318">
    <property type="component" value="Chromosome"/>
</dbReference>
<protein>
    <submittedName>
        <fullName evidence="2">GCN5-related N-acetyltransferase</fullName>
    </submittedName>
</protein>
<dbReference type="EMBL" id="CP002116">
    <property type="protein sequence ID" value="ADK83237.1"/>
    <property type="molecule type" value="Genomic_DNA"/>
</dbReference>
<dbReference type="Pfam" id="PF13302">
    <property type="entry name" value="Acetyltransf_3"/>
    <property type="match status" value="1"/>
</dbReference>
<dbReference type="RefSeq" id="WP_013256693.1">
    <property type="nucleotide sequence ID" value="NC_014364.1"/>
</dbReference>
<dbReference type="InterPro" id="IPR000182">
    <property type="entry name" value="GNAT_dom"/>
</dbReference>
<evidence type="ECO:0000313" key="2">
    <source>
        <dbReference type="EMBL" id="ADK83237.1"/>
    </source>
</evidence>
<dbReference type="AlphaFoldDB" id="E1R9R8"/>
<name>E1R9R8_SEDSS</name>
<dbReference type="GO" id="GO:0016747">
    <property type="term" value="F:acyltransferase activity, transferring groups other than amino-acyl groups"/>
    <property type="evidence" value="ECO:0007669"/>
    <property type="project" value="InterPro"/>
</dbReference>
<dbReference type="PANTHER" id="PTHR43415:SF3">
    <property type="entry name" value="GNAT-FAMILY ACETYLTRANSFERASE"/>
    <property type="match status" value="1"/>
</dbReference>
<accession>E1R9R8</accession>
<dbReference type="eggNOG" id="COG1670">
    <property type="taxonomic scope" value="Bacteria"/>
</dbReference>
<keyword evidence="3" id="KW-1185">Reference proteome</keyword>
<organism evidence="2 3">
    <name type="scientific">Sediminispirochaeta smaragdinae (strain DSM 11293 / JCM 15392 / SEBR 4228)</name>
    <name type="common">Spirochaeta smaragdinae</name>
    <dbReference type="NCBI Taxonomy" id="573413"/>
    <lineage>
        <taxon>Bacteria</taxon>
        <taxon>Pseudomonadati</taxon>
        <taxon>Spirochaetota</taxon>
        <taxon>Spirochaetia</taxon>
        <taxon>Spirochaetales</taxon>
        <taxon>Spirochaetaceae</taxon>
        <taxon>Sediminispirochaeta</taxon>
    </lineage>
</organism>
<dbReference type="STRING" id="573413.Spirs_4159"/>
<gene>
    <name evidence="2" type="ordered locus">Spirs_4159</name>
</gene>
<dbReference type="PANTHER" id="PTHR43415">
    <property type="entry name" value="SPERMIDINE N(1)-ACETYLTRANSFERASE"/>
    <property type="match status" value="1"/>
</dbReference>
<dbReference type="Gene3D" id="3.40.630.30">
    <property type="match status" value="1"/>
</dbReference>
<feature type="domain" description="N-acetyltransferase" evidence="1">
    <location>
        <begin position="2"/>
        <end position="171"/>
    </location>
</feature>
<dbReference type="OrthoDB" id="9795206at2"/>
<evidence type="ECO:0000313" key="3">
    <source>
        <dbReference type="Proteomes" id="UP000002318"/>
    </source>
</evidence>
<proteinExistence type="predicted"/>
<dbReference type="KEGG" id="ssm:Spirs_4159"/>
<dbReference type="InterPro" id="IPR016181">
    <property type="entry name" value="Acyl_CoA_acyltransferase"/>
</dbReference>
<dbReference type="SUPFAM" id="SSF55729">
    <property type="entry name" value="Acyl-CoA N-acyltransferases (Nat)"/>
    <property type="match status" value="1"/>
</dbReference>
<evidence type="ECO:0000259" key="1">
    <source>
        <dbReference type="PROSITE" id="PS51186"/>
    </source>
</evidence>
<dbReference type="PROSITE" id="PS51186">
    <property type="entry name" value="GNAT"/>
    <property type="match status" value="1"/>
</dbReference>
<sequence length="185" mass="21733">MINIRHANISEKEKTYRWLCLSDTANLHMGIPDYPESPIPDWVQFQNEFEDFYYLESGRQKGSMMIIESDKEEIGCLCYACFHLRPDSAELDIWLKEKRYCGKGFGPQALHLLVQYVAEKQNVKKFIIRPSEKNIRAIAAYEKVGFIRTRNKENTIRKYLKHTYLKKHGAGDYGFRNTAVLIMEK</sequence>
<reference evidence="2 3" key="1">
    <citation type="journal article" date="2010" name="Stand. Genomic Sci.">
        <title>Complete genome sequence of Spirochaeta smaragdinae type strain (SEBR 4228).</title>
        <authorList>
            <person name="Mavromatis K."/>
            <person name="Yasawong M."/>
            <person name="Chertkov O."/>
            <person name="Lapidus A."/>
            <person name="Lucas S."/>
            <person name="Nolan M."/>
            <person name="Del Rio T.G."/>
            <person name="Tice H."/>
            <person name="Cheng J.F."/>
            <person name="Pitluck S."/>
            <person name="Liolios K."/>
            <person name="Ivanova N."/>
            <person name="Tapia R."/>
            <person name="Han C."/>
            <person name="Bruce D."/>
            <person name="Goodwin L."/>
            <person name="Pati A."/>
            <person name="Chen A."/>
            <person name="Palaniappan K."/>
            <person name="Land M."/>
            <person name="Hauser L."/>
            <person name="Chang Y.J."/>
            <person name="Jeffries C.D."/>
            <person name="Detter J.C."/>
            <person name="Rohde M."/>
            <person name="Brambilla E."/>
            <person name="Spring S."/>
            <person name="Goker M."/>
            <person name="Sikorski J."/>
            <person name="Woyke T."/>
            <person name="Bristow J."/>
            <person name="Eisen J.A."/>
            <person name="Markowitz V."/>
            <person name="Hugenholtz P."/>
            <person name="Klenk H.P."/>
            <person name="Kyrpides N.C."/>
        </authorList>
    </citation>
    <scope>NUCLEOTIDE SEQUENCE [LARGE SCALE GENOMIC DNA]</scope>
    <source>
        <strain evidence="3">DSM 11293 / JCM 15392 / SEBR 4228</strain>
    </source>
</reference>
<dbReference type="HOGENOM" id="CLU_1425970_0_0_12"/>